<reference evidence="3 4" key="1">
    <citation type="submission" date="2014-01" db="EMBL/GenBank/DDBJ databases">
        <title>Development of a Comparative Genomic Fingerprinting Assay for High Resolution Genotyping of Arcobacter butzleri.</title>
        <authorList>
            <person name="Webb A.L."/>
            <person name="Inglis G.D."/>
            <person name="Kruczkiewicz P."/>
            <person name="Selinger L.B."/>
            <person name="Taboada E.N."/>
        </authorList>
    </citation>
    <scope>NUCLEOTIDE SEQUENCE [LARGE SCALE GENOMIC DNA]</scope>
    <source>
        <strain evidence="3 4">L348</strain>
    </source>
</reference>
<keyword evidence="3" id="KW-0808">Transferase</keyword>
<proteinExistence type="predicted"/>
<dbReference type="PANTHER" id="PTHR34220">
    <property type="entry name" value="SENSOR HISTIDINE KINASE YPDA"/>
    <property type="match status" value="1"/>
</dbReference>
<name>A0A0G9K587_9BACT</name>
<feature type="domain" description="Signal transduction histidine kinase internal region" evidence="2">
    <location>
        <begin position="155"/>
        <end position="231"/>
    </location>
</feature>
<dbReference type="RefSeq" id="WP_020847664.1">
    <property type="nucleotide sequence ID" value="NZ_JAIQ01000059.1"/>
</dbReference>
<evidence type="ECO:0000313" key="4">
    <source>
        <dbReference type="Proteomes" id="UP000035514"/>
    </source>
</evidence>
<keyword evidence="1" id="KW-0812">Transmembrane</keyword>
<dbReference type="Proteomes" id="UP000035514">
    <property type="component" value="Unassembled WGS sequence"/>
</dbReference>
<evidence type="ECO:0000256" key="1">
    <source>
        <dbReference type="SAM" id="Phobius"/>
    </source>
</evidence>
<feature type="transmembrane region" description="Helical" evidence="1">
    <location>
        <begin position="108"/>
        <end position="134"/>
    </location>
</feature>
<feature type="transmembrane region" description="Helical" evidence="1">
    <location>
        <begin position="40"/>
        <end position="64"/>
    </location>
</feature>
<dbReference type="GO" id="GO:0000155">
    <property type="term" value="F:phosphorelay sensor kinase activity"/>
    <property type="evidence" value="ECO:0007669"/>
    <property type="project" value="InterPro"/>
</dbReference>
<keyword evidence="1" id="KW-1133">Transmembrane helix</keyword>
<evidence type="ECO:0000259" key="2">
    <source>
        <dbReference type="Pfam" id="PF06580"/>
    </source>
</evidence>
<dbReference type="InterPro" id="IPR010559">
    <property type="entry name" value="Sig_transdc_His_kin_internal"/>
</dbReference>
<accession>A0A0G9K587</accession>
<keyword evidence="1" id="KW-0472">Membrane</keyword>
<organism evidence="3 4">
    <name type="scientific">Aliarcobacter butzleri L348</name>
    <dbReference type="NCBI Taxonomy" id="1447256"/>
    <lineage>
        <taxon>Bacteria</taxon>
        <taxon>Pseudomonadati</taxon>
        <taxon>Campylobacterota</taxon>
        <taxon>Epsilonproteobacteria</taxon>
        <taxon>Campylobacterales</taxon>
        <taxon>Arcobacteraceae</taxon>
        <taxon>Aliarcobacter</taxon>
    </lineage>
</organism>
<dbReference type="AlphaFoldDB" id="A0A0G9K587"/>
<evidence type="ECO:0000313" key="3">
    <source>
        <dbReference type="EMBL" id="KLE01709.1"/>
    </source>
</evidence>
<feature type="transmembrane region" description="Helical" evidence="1">
    <location>
        <begin position="12"/>
        <end position="34"/>
    </location>
</feature>
<dbReference type="PANTHER" id="PTHR34220:SF7">
    <property type="entry name" value="SENSOR HISTIDINE KINASE YPDA"/>
    <property type="match status" value="1"/>
</dbReference>
<dbReference type="InterPro" id="IPR050640">
    <property type="entry name" value="Bact_2-comp_sensor_kinase"/>
</dbReference>
<dbReference type="Pfam" id="PF06580">
    <property type="entry name" value="His_kinase"/>
    <property type="match status" value="1"/>
</dbReference>
<comment type="caution">
    <text evidence="3">The sequence shown here is derived from an EMBL/GenBank/DDBJ whole genome shotgun (WGS) entry which is preliminary data.</text>
</comment>
<gene>
    <name evidence="3" type="ORF">AA20_02685</name>
</gene>
<protein>
    <submittedName>
        <fullName evidence="3">Sensor histidine kinase</fullName>
    </submittedName>
</protein>
<feature type="transmembrane region" description="Helical" evidence="1">
    <location>
        <begin position="76"/>
        <end position="102"/>
    </location>
</feature>
<dbReference type="GO" id="GO:0016020">
    <property type="term" value="C:membrane"/>
    <property type="evidence" value="ECO:0007669"/>
    <property type="project" value="InterPro"/>
</dbReference>
<dbReference type="PATRIC" id="fig|1447256.3.peg.514"/>
<sequence length="331" mass="38713">MLNNELKISLKDWINILIIGILFGFFQSLIFYFLNQNLQTFSTIIFSISTAFFITIFAIILITLSNSFILPKIKKSFWTILSFFFSFLSGFLGFILTYFIFSKFDIEVIIFISGFWLNISIVVGFLTLLIALILHQFVFLKNKNNQIQKEILESKLKSLENELNPHFLFNALNSVSQLIYIDKKKAEDAVLQLSKFLRNAINKESLVYLENEIFMVQTYVNIENIRFDNKIVLHIDDYNDFKLIKIPKFSIQLLVENSIKHGYLGKELNIFITFENNLIKVSNDGKRNSNIKFKTGLSNLENRLRLLNIGELHFLIENENMTFCIILKDKK</sequence>
<keyword evidence="3" id="KW-0418">Kinase</keyword>
<dbReference type="EMBL" id="JAIQ01000059">
    <property type="protein sequence ID" value="KLE01709.1"/>
    <property type="molecule type" value="Genomic_DNA"/>
</dbReference>